<organism evidence="2 3">
    <name type="scientific">Pristionchus mayeri</name>
    <dbReference type="NCBI Taxonomy" id="1317129"/>
    <lineage>
        <taxon>Eukaryota</taxon>
        <taxon>Metazoa</taxon>
        <taxon>Ecdysozoa</taxon>
        <taxon>Nematoda</taxon>
        <taxon>Chromadorea</taxon>
        <taxon>Rhabditida</taxon>
        <taxon>Rhabditina</taxon>
        <taxon>Diplogasteromorpha</taxon>
        <taxon>Diplogasteroidea</taxon>
        <taxon>Neodiplogasteridae</taxon>
        <taxon>Pristionchus</taxon>
    </lineage>
</organism>
<reference evidence="3" key="1">
    <citation type="submission" date="2022-10" db="EMBL/GenBank/DDBJ databases">
        <title>Genome assembly of Pristionchus species.</title>
        <authorList>
            <person name="Yoshida K."/>
            <person name="Sommer R.J."/>
        </authorList>
    </citation>
    <scope>NUCLEOTIDE SEQUENCE [LARGE SCALE GENOMIC DNA]</scope>
    <source>
        <strain evidence="3">RS5460</strain>
    </source>
</reference>
<comment type="caution">
    <text evidence="2">The sequence shown here is derived from an EMBL/GenBank/DDBJ whole genome shotgun (WGS) entry which is preliminary data.</text>
</comment>
<gene>
    <name evidence="2" type="ORF">PMAYCL1PPCAC_01661</name>
</gene>
<sequence>YQEIRCLSSLRKMISTTAQRSRPPKREVIDDDDSADRPAKIVKKVPEREVIVDDDSVDRSAKIVKKEPEHSGRPSDIVPRPETRAVCEEKVNHNIIEMNQSTEYSRWNVLPWPPLKQLFQELRTNEECTDLANLAEVSTRFYSTVKEFMARKNRPGLKKVILRSYGGALNVFIDLYPTNIPFYNREKWIRGRYKFFPAHSSLTVALSGLNDPMTEQVAALLSTSIVRVFIDEDGLVDRSSNVMELCERLLRAATIKQLNFDDTLLDDDTAPHVISIASRANRLNFHLDERQATRLTDTADFINKLCTTTISHAEIHDDMNESSSVFFGLPHSFWNKFLSEKLRNGSFVRIEDGGRADNKIWEKAPVTLPNSRIYWVQWER</sequence>
<dbReference type="EMBL" id="BTRK01000001">
    <property type="protein sequence ID" value="GMR31466.1"/>
    <property type="molecule type" value="Genomic_DNA"/>
</dbReference>
<proteinExistence type="predicted"/>
<feature type="region of interest" description="Disordered" evidence="1">
    <location>
        <begin position="15"/>
        <end position="39"/>
    </location>
</feature>
<name>A0AAN4Z2P3_9BILA</name>
<keyword evidence="3" id="KW-1185">Reference proteome</keyword>
<evidence type="ECO:0000313" key="3">
    <source>
        <dbReference type="Proteomes" id="UP001328107"/>
    </source>
</evidence>
<evidence type="ECO:0000313" key="2">
    <source>
        <dbReference type="EMBL" id="GMR31466.1"/>
    </source>
</evidence>
<dbReference type="AlphaFoldDB" id="A0AAN4Z2P3"/>
<protein>
    <submittedName>
        <fullName evidence="2">Uncharacterized protein</fullName>
    </submittedName>
</protein>
<feature type="non-terminal residue" evidence="2">
    <location>
        <position position="1"/>
    </location>
</feature>
<dbReference type="Proteomes" id="UP001328107">
    <property type="component" value="Unassembled WGS sequence"/>
</dbReference>
<accession>A0AAN4Z2P3</accession>
<evidence type="ECO:0000256" key="1">
    <source>
        <dbReference type="SAM" id="MobiDB-lite"/>
    </source>
</evidence>